<keyword evidence="6 7" id="KW-0472">Membrane</keyword>
<sequence length="125" mass="14086">MQIDRIIKDKDEKNEMRETELERIFPSLFTSETSQEINEKVNAEEDKIEYIEQNLFSEDVEGNVAIQEVKDSLFQSDYESVATSSSNAEEESSSSSSSNIILMTFAGIAVALCGGLYVLMQRLLD</sequence>
<keyword evidence="4 7" id="KW-0812">Transmembrane</keyword>
<evidence type="ECO:0000256" key="5">
    <source>
        <dbReference type="ARBA" id="ARBA00022989"/>
    </source>
</evidence>
<evidence type="ECO:0000256" key="6">
    <source>
        <dbReference type="ARBA" id="ARBA00023136"/>
    </source>
</evidence>
<evidence type="ECO:0000256" key="7">
    <source>
        <dbReference type="SAM" id="Phobius"/>
    </source>
</evidence>
<name>A0ABQ5TFU3_9BACI</name>
<keyword evidence="3" id="KW-1003">Cell membrane</keyword>
<dbReference type="EMBL" id="BSKO01000001">
    <property type="protein sequence ID" value="GLO65754.1"/>
    <property type="molecule type" value="Genomic_DNA"/>
</dbReference>
<evidence type="ECO:0000256" key="3">
    <source>
        <dbReference type="ARBA" id="ARBA00022475"/>
    </source>
</evidence>
<dbReference type="InterPro" id="IPR018920">
    <property type="entry name" value="EssA/YueC"/>
</dbReference>
<evidence type="ECO:0000313" key="9">
    <source>
        <dbReference type="Proteomes" id="UP001275436"/>
    </source>
</evidence>
<evidence type="ECO:0000313" key="8">
    <source>
        <dbReference type="EMBL" id="GLO65754.1"/>
    </source>
</evidence>
<comment type="subcellular location">
    <subcellularLocation>
        <location evidence="1">Cell membrane</location>
        <topology evidence="1">Single-pass membrane protein</topology>
    </subcellularLocation>
</comment>
<evidence type="ECO:0000256" key="1">
    <source>
        <dbReference type="ARBA" id="ARBA00004162"/>
    </source>
</evidence>
<keyword evidence="5 7" id="KW-1133">Transmembrane helix</keyword>
<accession>A0ABQ5TFU3</accession>
<keyword evidence="9" id="KW-1185">Reference proteome</keyword>
<evidence type="ECO:0008006" key="10">
    <source>
        <dbReference type="Google" id="ProtNLM"/>
    </source>
</evidence>
<protein>
    <recommendedName>
        <fullName evidence="10">ESAT-6 secretion machinery protein EssA</fullName>
    </recommendedName>
</protein>
<comment type="similarity">
    <text evidence="2">Belongs to the EssA family.</text>
</comment>
<dbReference type="InterPro" id="IPR034026">
    <property type="entry name" value="EssA"/>
</dbReference>
<dbReference type="NCBIfam" id="TIGR03927">
    <property type="entry name" value="T7SS_EssA_Firm"/>
    <property type="match status" value="1"/>
</dbReference>
<gene>
    <name evidence="8" type="ORF">MACH08_15380</name>
</gene>
<dbReference type="Pfam" id="PF10661">
    <property type="entry name" value="EssA"/>
    <property type="match status" value="1"/>
</dbReference>
<dbReference type="Proteomes" id="UP001275436">
    <property type="component" value="Unassembled WGS sequence"/>
</dbReference>
<feature type="transmembrane region" description="Helical" evidence="7">
    <location>
        <begin position="100"/>
        <end position="120"/>
    </location>
</feature>
<comment type="caution">
    <text evidence="8">The sequence shown here is derived from an EMBL/GenBank/DDBJ whole genome shotgun (WGS) entry which is preliminary data.</text>
</comment>
<proteinExistence type="inferred from homology"/>
<evidence type="ECO:0000256" key="4">
    <source>
        <dbReference type="ARBA" id="ARBA00022692"/>
    </source>
</evidence>
<organism evidence="8 9">
    <name type="scientific">Oceanobacillus kimchii</name>
    <dbReference type="NCBI Taxonomy" id="746691"/>
    <lineage>
        <taxon>Bacteria</taxon>
        <taxon>Bacillati</taxon>
        <taxon>Bacillota</taxon>
        <taxon>Bacilli</taxon>
        <taxon>Bacillales</taxon>
        <taxon>Bacillaceae</taxon>
        <taxon>Oceanobacillus</taxon>
    </lineage>
</organism>
<evidence type="ECO:0000256" key="2">
    <source>
        <dbReference type="ARBA" id="ARBA00008570"/>
    </source>
</evidence>
<reference evidence="8 9" key="1">
    <citation type="submission" date="2023-02" db="EMBL/GenBank/DDBJ databases">
        <title>Oceanobacillus kimchii IFOP_LL358 isolated form Alexandrium catenella lab strain.</title>
        <authorList>
            <person name="Gajardo G."/>
            <person name="Ueki S."/>
            <person name="Maruyama F."/>
        </authorList>
    </citation>
    <scope>NUCLEOTIDE SEQUENCE [LARGE SCALE GENOMIC DNA]</scope>
    <source>
        <strain evidence="8 9">IFOP_LL358</strain>
    </source>
</reference>